<organism evidence="2 3">
    <name type="scientific">Aurantimonas aggregata</name>
    <dbReference type="NCBI Taxonomy" id="2047720"/>
    <lineage>
        <taxon>Bacteria</taxon>
        <taxon>Pseudomonadati</taxon>
        <taxon>Pseudomonadota</taxon>
        <taxon>Alphaproteobacteria</taxon>
        <taxon>Hyphomicrobiales</taxon>
        <taxon>Aurantimonadaceae</taxon>
        <taxon>Aurantimonas</taxon>
    </lineage>
</organism>
<keyword evidence="1" id="KW-0472">Membrane</keyword>
<evidence type="ECO:0000313" key="3">
    <source>
        <dbReference type="Proteomes" id="UP000476332"/>
    </source>
</evidence>
<accession>A0A6L9MH92</accession>
<keyword evidence="1" id="KW-0812">Transmembrane</keyword>
<evidence type="ECO:0000256" key="1">
    <source>
        <dbReference type="SAM" id="Phobius"/>
    </source>
</evidence>
<dbReference type="EMBL" id="JAAAMJ010000006">
    <property type="protein sequence ID" value="NDV87061.1"/>
    <property type="molecule type" value="Genomic_DNA"/>
</dbReference>
<protein>
    <submittedName>
        <fullName evidence="2">Uncharacterized protein</fullName>
    </submittedName>
</protein>
<proteinExistence type="predicted"/>
<dbReference type="Proteomes" id="UP000476332">
    <property type="component" value="Unassembled WGS sequence"/>
</dbReference>
<dbReference type="AlphaFoldDB" id="A0A6L9MH92"/>
<evidence type="ECO:0000313" key="2">
    <source>
        <dbReference type="EMBL" id="NDV87061.1"/>
    </source>
</evidence>
<keyword evidence="1" id="KW-1133">Transmembrane helix</keyword>
<comment type="caution">
    <text evidence="2">The sequence shown here is derived from an EMBL/GenBank/DDBJ whole genome shotgun (WGS) entry which is preliminary data.</text>
</comment>
<gene>
    <name evidence="2" type="ORF">GTW51_10140</name>
</gene>
<reference evidence="2 3" key="1">
    <citation type="submission" date="2020-01" db="EMBL/GenBank/DDBJ databases">
        <title>Genomes of bacteria type strains.</title>
        <authorList>
            <person name="Chen J."/>
            <person name="Zhu S."/>
            <person name="Chen J."/>
        </authorList>
    </citation>
    <scope>NUCLEOTIDE SEQUENCE [LARGE SCALE GENOMIC DNA]</scope>
    <source>
        <strain evidence="2 3">KCTC 52919</strain>
    </source>
</reference>
<name>A0A6L9MH92_9HYPH</name>
<sequence length="45" mass="4779">MQVLWFITTLAALVAVGATLVVGLWLAATGWALFAVFAFIKGRAL</sequence>
<feature type="transmembrane region" description="Helical" evidence="1">
    <location>
        <begin position="6"/>
        <end position="39"/>
    </location>
</feature>
<keyword evidence="3" id="KW-1185">Reference proteome</keyword>
<dbReference type="RefSeq" id="WP_163043818.1">
    <property type="nucleotide sequence ID" value="NZ_JAAAMJ010000006.1"/>
</dbReference>